<comment type="similarity">
    <text evidence="1">Belongs to the carbon-nitrogen hydrolase superfamily. Nitrilase family.</text>
</comment>
<proteinExistence type="inferred from homology"/>
<evidence type="ECO:0000256" key="2">
    <source>
        <dbReference type="ARBA" id="ARBA00022801"/>
    </source>
</evidence>
<dbReference type="PROSITE" id="PS00920">
    <property type="entry name" value="NITRIL_CHT_1"/>
    <property type="match status" value="1"/>
</dbReference>
<dbReference type="GO" id="GO:0000257">
    <property type="term" value="F:nitrilase activity"/>
    <property type="evidence" value="ECO:0007669"/>
    <property type="project" value="UniProtKB-EC"/>
</dbReference>
<dbReference type="CDD" id="cd07564">
    <property type="entry name" value="nitrilases_CHs"/>
    <property type="match status" value="1"/>
</dbReference>
<dbReference type="InterPro" id="IPR044149">
    <property type="entry name" value="Nitrilases_CHs"/>
</dbReference>
<dbReference type="PANTHER" id="PTHR46044">
    <property type="entry name" value="NITRILASE"/>
    <property type="match status" value="1"/>
</dbReference>
<evidence type="ECO:0000256" key="4">
    <source>
        <dbReference type="ARBA" id="ARBA00036406"/>
    </source>
</evidence>
<keyword evidence="2" id="KW-0378">Hydrolase</keyword>
<name>A0A517LR48_9PEZI</name>
<sequence length="344" mass="37495">MATIKVAVTQLEPEWLNLPAAVEKTCRYITEAAANGAKLVAFAEAYIPGYPAWIWTRPVDPALSTQYIKNSLVIDSPEMQQIQCCAAKNKIVVSLGFSENSNHSLYIAQATIDSDGSLLMTRRKLKATHMERTIFGDASGNSLMNVVSTKGTGGKRLGALACWEHTQPLLKYHTLHQREDIHCSAWPPIVPHGGGPDLYSMSKEGCQALSQVYAMESQTFVLHATTIITDKGIEAMATQSGALMSKPGGGCSAIFGPDGRLLTAPLEPTEEGIIYAELNFDAAIFAKSFLDVTGHYSRPDLLWLGSDTREKKMVMDHEGFHKVEKIAERGAKPKKEEVLQNGTA</sequence>
<evidence type="ECO:0000259" key="7">
    <source>
        <dbReference type="PROSITE" id="PS50263"/>
    </source>
</evidence>
<evidence type="ECO:0000313" key="9">
    <source>
        <dbReference type="Proteomes" id="UP000316270"/>
    </source>
</evidence>
<dbReference type="InterPro" id="IPR036526">
    <property type="entry name" value="C-N_Hydrolase_sf"/>
</dbReference>
<dbReference type="Pfam" id="PF00795">
    <property type="entry name" value="CN_hydrolase"/>
    <property type="match status" value="1"/>
</dbReference>
<dbReference type="FunFam" id="3.60.110.10:FF:000011">
    <property type="entry name" value="Cyanide hydratase"/>
    <property type="match status" value="1"/>
</dbReference>
<dbReference type="AlphaFoldDB" id="A0A517LR48"/>
<dbReference type="InterPro" id="IPR003010">
    <property type="entry name" value="C-N_Hydrolase"/>
</dbReference>
<dbReference type="PROSITE" id="PS50263">
    <property type="entry name" value="CN_HYDROLASE"/>
    <property type="match status" value="1"/>
</dbReference>
<reference evidence="8 9" key="1">
    <citation type="submission" date="2019-07" db="EMBL/GenBank/DDBJ databases">
        <title>Finished genome of Venturia effusa.</title>
        <authorList>
            <person name="Young C.A."/>
            <person name="Cox M.P."/>
            <person name="Ganley A.R.D."/>
            <person name="David W.J."/>
        </authorList>
    </citation>
    <scope>NUCLEOTIDE SEQUENCE [LARGE SCALE GENOMIC DNA]</scope>
    <source>
        <strain evidence="9">albino</strain>
    </source>
</reference>
<dbReference type="SUPFAM" id="SSF56317">
    <property type="entry name" value="Carbon-nitrogen hydrolase"/>
    <property type="match status" value="1"/>
</dbReference>
<evidence type="ECO:0000256" key="5">
    <source>
        <dbReference type="ARBA" id="ARBA00039045"/>
    </source>
</evidence>
<protein>
    <recommendedName>
        <fullName evidence="5">nitrilase</fullName>
        <ecNumber evidence="5">3.5.5.1</ecNumber>
    </recommendedName>
</protein>
<dbReference type="EC" id="3.5.5.1" evidence="5"/>
<evidence type="ECO:0000256" key="6">
    <source>
        <dbReference type="PROSITE-ProRule" id="PRU10139"/>
    </source>
</evidence>
<dbReference type="Gene3D" id="3.60.110.10">
    <property type="entry name" value="Carbon-nitrogen hydrolase"/>
    <property type="match status" value="1"/>
</dbReference>
<keyword evidence="9" id="KW-1185">Reference proteome</keyword>
<dbReference type="OrthoDB" id="10250282at2759"/>
<evidence type="ECO:0000256" key="3">
    <source>
        <dbReference type="ARBA" id="ARBA00023239"/>
    </source>
</evidence>
<dbReference type="STRING" id="50376.A0A517LR48"/>
<feature type="domain" description="CN hydrolase" evidence="7">
    <location>
        <begin position="4"/>
        <end position="280"/>
    </location>
</feature>
<dbReference type="PROSITE" id="PS00921">
    <property type="entry name" value="NITRIL_CHT_2"/>
    <property type="match status" value="1"/>
</dbReference>
<dbReference type="GO" id="GO:0016836">
    <property type="term" value="F:hydro-lyase activity"/>
    <property type="evidence" value="ECO:0007669"/>
    <property type="project" value="UniProtKB-ARBA"/>
</dbReference>
<dbReference type="EMBL" id="CP042203">
    <property type="protein sequence ID" value="QDS78125.1"/>
    <property type="molecule type" value="Genomic_DNA"/>
</dbReference>
<evidence type="ECO:0000313" key="8">
    <source>
        <dbReference type="EMBL" id="QDS78125.1"/>
    </source>
</evidence>
<gene>
    <name evidence="8" type="ORF">FKW77_004394</name>
</gene>
<dbReference type="PANTHER" id="PTHR46044:SF14">
    <property type="entry name" value="ARYLACETONITRILASE"/>
    <property type="match status" value="1"/>
</dbReference>
<feature type="active site" description="Proton acceptor" evidence="6">
    <location>
        <position position="44"/>
    </location>
</feature>
<evidence type="ECO:0000256" key="1">
    <source>
        <dbReference type="ARBA" id="ARBA00008129"/>
    </source>
</evidence>
<comment type="catalytic activity">
    <reaction evidence="4">
        <text>a nitrile + 2 H2O = a carboxylate + NH4(+)</text>
        <dbReference type="Rhea" id="RHEA:21724"/>
        <dbReference type="ChEBI" id="CHEBI:15377"/>
        <dbReference type="ChEBI" id="CHEBI:18379"/>
        <dbReference type="ChEBI" id="CHEBI:28938"/>
        <dbReference type="ChEBI" id="CHEBI:29067"/>
        <dbReference type="EC" id="3.5.5.1"/>
    </reaction>
</comment>
<organism evidence="8 9">
    <name type="scientific">Venturia effusa</name>
    <dbReference type="NCBI Taxonomy" id="50376"/>
    <lineage>
        <taxon>Eukaryota</taxon>
        <taxon>Fungi</taxon>
        <taxon>Dikarya</taxon>
        <taxon>Ascomycota</taxon>
        <taxon>Pezizomycotina</taxon>
        <taxon>Dothideomycetes</taxon>
        <taxon>Pleosporomycetidae</taxon>
        <taxon>Venturiales</taxon>
        <taxon>Venturiaceae</taxon>
        <taxon>Venturia</taxon>
    </lineage>
</organism>
<dbReference type="InterPro" id="IPR000132">
    <property type="entry name" value="Nitrilase/CN_hydratase_CS"/>
</dbReference>
<accession>A0A517LR48</accession>
<keyword evidence="3" id="KW-0456">Lyase</keyword>
<dbReference type="Proteomes" id="UP000316270">
    <property type="component" value="Chromosome 19"/>
</dbReference>